<dbReference type="EMBL" id="JAMSHJ010000005">
    <property type="protein sequence ID" value="KAI5411583.1"/>
    <property type="molecule type" value="Genomic_DNA"/>
</dbReference>
<reference evidence="7 8" key="1">
    <citation type="journal article" date="2022" name="Nat. Genet.">
        <title>Improved pea reference genome and pan-genome highlight genomic features and evolutionary characteristics.</title>
        <authorList>
            <person name="Yang T."/>
            <person name="Liu R."/>
            <person name="Luo Y."/>
            <person name="Hu S."/>
            <person name="Wang D."/>
            <person name="Wang C."/>
            <person name="Pandey M.K."/>
            <person name="Ge S."/>
            <person name="Xu Q."/>
            <person name="Li N."/>
            <person name="Li G."/>
            <person name="Huang Y."/>
            <person name="Saxena R.K."/>
            <person name="Ji Y."/>
            <person name="Li M."/>
            <person name="Yan X."/>
            <person name="He Y."/>
            <person name="Liu Y."/>
            <person name="Wang X."/>
            <person name="Xiang C."/>
            <person name="Varshney R.K."/>
            <person name="Ding H."/>
            <person name="Gao S."/>
            <person name="Zong X."/>
        </authorList>
    </citation>
    <scope>NUCLEOTIDE SEQUENCE [LARGE SCALE GENOMIC DNA]</scope>
    <source>
        <strain evidence="7 8">cv. Zhongwan 6</strain>
    </source>
</reference>
<dbReference type="InterPro" id="IPR003657">
    <property type="entry name" value="WRKY_dom"/>
</dbReference>
<evidence type="ECO:0000313" key="7">
    <source>
        <dbReference type="EMBL" id="KAI5411583.1"/>
    </source>
</evidence>
<name>A0A9D4WYU0_PEA</name>
<dbReference type="PROSITE" id="PS50811">
    <property type="entry name" value="WRKY"/>
    <property type="match status" value="1"/>
</dbReference>
<evidence type="ECO:0000256" key="2">
    <source>
        <dbReference type="ARBA" id="ARBA00023015"/>
    </source>
</evidence>
<dbReference type="GO" id="GO:0003700">
    <property type="term" value="F:DNA-binding transcription factor activity"/>
    <property type="evidence" value="ECO:0007669"/>
    <property type="project" value="InterPro"/>
</dbReference>
<dbReference type="PANTHER" id="PTHR31282">
    <property type="entry name" value="WRKY TRANSCRIPTION FACTOR 21-RELATED"/>
    <property type="match status" value="1"/>
</dbReference>
<dbReference type="Pfam" id="PF03106">
    <property type="entry name" value="WRKY"/>
    <property type="match status" value="1"/>
</dbReference>
<dbReference type="SUPFAM" id="SSF118290">
    <property type="entry name" value="WRKY DNA-binding domain"/>
    <property type="match status" value="1"/>
</dbReference>
<keyword evidence="3" id="KW-0238">DNA-binding</keyword>
<dbReference type="AlphaFoldDB" id="A0A9D4WYU0"/>
<dbReference type="Gene3D" id="2.20.25.80">
    <property type="entry name" value="WRKY domain"/>
    <property type="match status" value="1"/>
</dbReference>
<dbReference type="GO" id="GO:0043565">
    <property type="term" value="F:sequence-specific DNA binding"/>
    <property type="evidence" value="ECO:0007669"/>
    <property type="project" value="InterPro"/>
</dbReference>
<keyword evidence="4" id="KW-0804">Transcription</keyword>
<organism evidence="7 8">
    <name type="scientific">Pisum sativum</name>
    <name type="common">Garden pea</name>
    <name type="synonym">Lathyrus oleraceus</name>
    <dbReference type="NCBI Taxonomy" id="3888"/>
    <lineage>
        <taxon>Eukaryota</taxon>
        <taxon>Viridiplantae</taxon>
        <taxon>Streptophyta</taxon>
        <taxon>Embryophyta</taxon>
        <taxon>Tracheophyta</taxon>
        <taxon>Spermatophyta</taxon>
        <taxon>Magnoliopsida</taxon>
        <taxon>eudicotyledons</taxon>
        <taxon>Gunneridae</taxon>
        <taxon>Pentapetalae</taxon>
        <taxon>rosids</taxon>
        <taxon>fabids</taxon>
        <taxon>Fabales</taxon>
        <taxon>Fabaceae</taxon>
        <taxon>Papilionoideae</taxon>
        <taxon>50 kb inversion clade</taxon>
        <taxon>NPAAA clade</taxon>
        <taxon>Hologalegina</taxon>
        <taxon>IRL clade</taxon>
        <taxon>Fabeae</taxon>
        <taxon>Lathyrus</taxon>
    </lineage>
</organism>
<keyword evidence="2" id="KW-0805">Transcription regulation</keyword>
<dbReference type="Proteomes" id="UP001058974">
    <property type="component" value="Chromosome 5"/>
</dbReference>
<dbReference type="GO" id="GO:0005634">
    <property type="term" value="C:nucleus"/>
    <property type="evidence" value="ECO:0007669"/>
    <property type="project" value="UniProtKB-SubCell"/>
</dbReference>
<comment type="caution">
    <text evidence="7">The sequence shown here is derived from an EMBL/GenBank/DDBJ whole genome shotgun (WGS) entry which is preliminary data.</text>
</comment>
<comment type="subcellular location">
    <subcellularLocation>
        <location evidence="1">Nucleus</location>
    </subcellularLocation>
</comment>
<dbReference type="SMART" id="SM00774">
    <property type="entry name" value="WRKY"/>
    <property type="match status" value="1"/>
</dbReference>
<keyword evidence="8" id="KW-1185">Reference proteome</keyword>
<sequence>MSLSLIFLISNIKPSYSFSKVLTNFHNQNRMENLGWFPTNGKKAMEEELIRGRDMANQLLEVLTFEDKSNIIRQVKRSTSKSSKVLSKDVAQDLVREVLKSLTNTLLYLNNREDSNDDSIVVRDFSFSTNGHKMEEDLDGAYIELQTLNTKSSKGTKKRKLCSPTWEKTTSVLIDDGHTWRKYGQKMITNTKFFRSYYKCTNNDQQCKAMKHVQRTQENPPLYKTTYYGYHTCKSYIQSDTNWEPILSCHSSMLLSFDNNISNKQENLLPPSPPSPSLPLLISSKEDSIESIQDDNFPQNQLFPYENLQLCEFDVYTDYLTHGNILSLSESF</sequence>
<accession>A0A9D4WYU0</accession>
<evidence type="ECO:0000313" key="8">
    <source>
        <dbReference type="Proteomes" id="UP001058974"/>
    </source>
</evidence>
<keyword evidence="5" id="KW-0539">Nucleus</keyword>
<evidence type="ECO:0000256" key="5">
    <source>
        <dbReference type="ARBA" id="ARBA00023242"/>
    </source>
</evidence>
<dbReference type="InterPro" id="IPR036576">
    <property type="entry name" value="WRKY_dom_sf"/>
</dbReference>
<gene>
    <name evidence="7" type="ORF">KIW84_056592</name>
</gene>
<evidence type="ECO:0000256" key="1">
    <source>
        <dbReference type="ARBA" id="ARBA00004123"/>
    </source>
</evidence>
<protein>
    <recommendedName>
        <fullName evidence="6">WRKY domain-containing protein</fullName>
    </recommendedName>
</protein>
<proteinExistence type="predicted"/>
<evidence type="ECO:0000256" key="3">
    <source>
        <dbReference type="ARBA" id="ARBA00023125"/>
    </source>
</evidence>
<dbReference type="Gramene" id="Psat05G0659200-T1">
    <property type="protein sequence ID" value="KAI5411583.1"/>
    <property type="gene ID" value="KIW84_056592"/>
</dbReference>
<dbReference type="InterPro" id="IPR044810">
    <property type="entry name" value="WRKY_plant"/>
</dbReference>
<evidence type="ECO:0000256" key="4">
    <source>
        <dbReference type="ARBA" id="ARBA00023163"/>
    </source>
</evidence>
<evidence type="ECO:0000259" key="6">
    <source>
        <dbReference type="PROSITE" id="PS50811"/>
    </source>
</evidence>
<feature type="domain" description="WRKY" evidence="6">
    <location>
        <begin position="169"/>
        <end position="231"/>
    </location>
</feature>